<dbReference type="AlphaFoldDB" id="A0A3Q9RQ74"/>
<evidence type="ECO:0000256" key="4">
    <source>
        <dbReference type="PIRNR" id="PIRNR005690"/>
    </source>
</evidence>
<dbReference type="InterPro" id="IPR004995">
    <property type="entry name" value="Spore_Ger"/>
</dbReference>
<dbReference type="GO" id="GO:0009847">
    <property type="term" value="P:spore germination"/>
    <property type="evidence" value="ECO:0007669"/>
    <property type="project" value="UniProtKB-UniRule"/>
</dbReference>
<evidence type="ECO:0000256" key="3">
    <source>
        <dbReference type="ARBA" id="ARBA00023136"/>
    </source>
</evidence>
<dbReference type="OrthoDB" id="9772630at2"/>
<dbReference type="KEGG" id="pasa:BAOM_3611"/>
<dbReference type="Proteomes" id="UP000283095">
    <property type="component" value="Chromosome"/>
</dbReference>
<dbReference type="PIRSF" id="PIRSF005690">
    <property type="entry name" value="GerBA"/>
    <property type="match status" value="1"/>
</dbReference>
<comment type="similarity">
    <text evidence="2 4">Belongs to the GerABKA family.</text>
</comment>
<organism evidence="5 6">
    <name type="scientific">Peribacillus asahii</name>
    <dbReference type="NCBI Taxonomy" id="228899"/>
    <lineage>
        <taxon>Bacteria</taxon>
        <taxon>Bacillati</taxon>
        <taxon>Bacillota</taxon>
        <taxon>Bacilli</taxon>
        <taxon>Bacillales</taxon>
        <taxon>Bacillaceae</taxon>
        <taxon>Peribacillus</taxon>
    </lineage>
</organism>
<reference evidence="5 6" key="1">
    <citation type="submission" date="2018-01" db="EMBL/GenBank/DDBJ databases">
        <title>Bacillus asahii Genome sequencing and assembly.</title>
        <authorList>
            <person name="Jiang H."/>
            <person name="Feng Y."/>
            <person name="Zhao F."/>
            <person name="Lin X."/>
        </authorList>
    </citation>
    <scope>NUCLEOTIDE SEQUENCE [LARGE SCALE GENOMIC DNA]</scope>
    <source>
        <strain evidence="5 6">OM18</strain>
    </source>
</reference>
<keyword evidence="3 4" id="KW-0472">Membrane</keyword>
<evidence type="ECO:0000256" key="1">
    <source>
        <dbReference type="ARBA" id="ARBA00004141"/>
    </source>
</evidence>
<evidence type="ECO:0000256" key="2">
    <source>
        <dbReference type="ARBA" id="ARBA00005278"/>
    </source>
</evidence>
<name>A0A3Q9RQ74_9BACI</name>
<dbReference type="EMBL" id="CP026095">
    <property type="protein sequence ID" value="AZV44220.1"/>
    <property type="molecule type" value="Genomic_DNA"/>
</dbReference>
<protein>
    <submittedName>
        <fullName evidence="5">Uncharacterized protein</fullName>
    </submittedName>
</protein>
<evidence type="ECO:0000313" key="6">
    <source>
        <dbReference type="Proteomes" id="UP000283095"/>
    </source>
</evidence>
<dbReference type="PANTHER" id="PTHR22550">
    <property type="entry name" value="SPORE GERMINATION PROTEIN"/>
    <property type="match status" value="1"/>
</dbReference>
<dbReference type="PANTHER" id="PTHR22550:SF5">
    <property type="entry name" value="LEUCINE ZIPPER PROTEIN 4"/>
    <property type="match status" value="1"/>
</dbReference>
<gene>
    <name evidence="5" type="ORF">BAOM_3611</name>
</gene>
<comment type="subcellular location">
    <subcellularLocation>
        <location evidence="4">Cell membrane</location>
    </subcellularLocation>
    <subcellularLocation>
        <location evidence="1">Membrane</location>
        <topology evidence="1">Multi-pass membrane protein</topology>
    </subcellularLocation>
</comment>
<dbReference type="Pfam" id="PF03323">
    <property type="entry name" value="GerA"/>
    <property type="match status" value="1"/>
</dbReference>
<dbReference type="InterPro" id="IPR050768">
    <property type="entry name" value="UPF0353/GerABKA_families"/>
</dbReference>
<sequence length="492" mass="55040">MKLFKNETKKYTDDTFRNQFSNSPDVHFKTIFSSTTNRPVKMLVFFAPSLVNMAELNDHILEDLEKIIYIEEDKNKQRDDSFTNTLMDFRSIPFDGNSESLYQFIFGGEVLIFIEEKQQLYSIAVPEVPNRQPEESAFEVSIRGPRDGFIEDVSVNVALIRKRLRTSTLTVKEFIVGKRSQTKVVLLYMDDIIEPSLVTTVTAKINELNIDILTSSQQLQELISEHTLNLFPLTDYTSRPDYCVECLNQGRFILIIDGQPTVIVAPTTLLLQVKTAEDSNLPFFYVSFERILRIGGFFLSILIPGFWVALSTVNIEQIPFTLLATISVSRLGLPLSATMEMFLMLALFELFRESGVRLPKAVGQTVAVVGGLIVGDAAIRAGLTSPTMLVVAAITSVASFTLVNQALTGAVTVLRFAILFLSSILGIYGLIIGFIITTALLSSLESFGIPYMNDFSPATLHKMVVSFLKKPWKWASKRNESTIDQTRKGGQT</sequence>
<dbReference type="GO" id="GO:0005886">
    <property type="term" value="C:plasma membrane"/>
    <property type="evidence" value="ECO:0007669"/>
    <property type="project" value="UniProtKB-SubCell"/>
</dbReference>
<proteinExistence type="inferred from homology"/>
<accession>A0A3Q9RQ74</accession>
<evidence type="ECO:0000313" key="5">
    <source>
        <dbReference type="EMBL" id="AZV44220.1"/>
    </source>
</evidence>
<dbReference type="RefSeq" id="WP_127761246.1">
    <property type="nucleotide sequence ID" value="NZ_CP026095.1"/>
</dbReference>